<protein>
    <recommendedName>
        <fullName evidence="3">RRM domain-containing protein</fullName>
    </recommendedName>
</protein>
<dbReference type="AlphaFoldDB" id="A0A0C9VL74"/>
<keyword evidence="5" id="KW-1185">Reference proteome</keyword>
<evidence type="ECO:0000259" key="3">
    <source>
        <dbReference type="PROSITE" id="PS50102"/>
    </source>
</evidence>
<dbReference type="PROSITE" id="PS50102">
    <property type="entry name" value="RRM"/>
    <property type="match status" value="1"/>
</dbReference>
<dbReference type="Pfam" id="PF00076">
    <property type="entry name" value="RRM_1"/>
    <property type="match status" value="1"/>
</dbReference>
<evidence type="ECO:0000256" key="1">
    <source>
        <dbReference type="PROSITE-ProRule" id="PRU00176"/>
    </source>
</evidence>
<sequence>MRTGGVVHCDASRGQLFPCPPTPILHPTVAAPTSTSTLAPSTTLSDEHPAITLMTPTPPPSATKQAELQPQSQSQSPSRTTSPKWRANPDTDTDANSTTTSTANPTPTATTNTNTQQQPTIKPSQSQSTVSSLLHLRPLAASTLTLTNAALSPRATASMSSCNIPPPSPAAIAATCLTSTPNPLQRVSRLLVAHNQLTRYVNRTTNVYINGLLPHFKAEQLYTLASQCGTVLSCRTFTCQLSDDHPSGHGFVLFVIADAAQKCIDVLRSHHNLHPMFAKAIPSIMSCPISSFPILPSLSTLHPQNRALAAPHQHNEPVPVRRRLRPRTRARAFYLVSASWSWLVDFEFVYWDGDGYWWRLVVAR</sequence>
<organism evidence="4 5">
    <name type="scientific">Sphaerobolus stellatus (strain SS14)</name>
    <dbReference type="NCBI Taxonomy" id="990650"/>
    <lineage>
        <taxon>Eukaryota</taxon>
        <taxon>Fungi</taxon>
        <taxon>Dikarya</taxon>
        <taxon>Basidiomycota</taxon>
        <taxon>Agaricomycotina</taxon>
        <taxon>Agaricomycetes</taxon>
        <taxon>Phallomycetidae</taxon>
        <taxon>Geastrales</taxon>
        <taxon>Sphaerobolaceae</taxon>
        <taxon>Sphaerobolus</taxon>
    </lineage>
</organism>
<dbReference type="HOGENOM" id="CLU_761107_0_0_1"/>
<dbReference type="InterPro" id="IPR000504">
    <property type="entry name" value="RRM_dom"/>
</dbReference>
<dbReference type="GO" id="GO:0003723">
    <property type="term" value="F:RNA binding"/>
    <property type="evidence" value="ECO:0007669"/>
    <property type="project" value="UniProtKB-UniRule"/>
</dbReference>
<reference evidence="4 5" key="1">
    <citation type="submission" date="2014-06" db="EMBL/GenBank/DDBJ databases">
        <title>Evolutionary Origins and Diversification of the Mycorrhizal Mutualists.</title>
        <authorList>
            <consortium name="DOE Joint Genome Institute"/>
            <consortium name="Mycorrhizal Genomics Consortium"/>
            <person name="Kohler A."/>
            <person name="Kuo A."/>
            <person name="Nagy L.G."/>
            <person name="Floudas D."/>
            <person name="Copeland A."/>
            <person name="Barry K.W."/>
            <person name="Cichocki N."/>
            <person name="Veneault-Fourrey C."/>
            <person name="LaButti K."/>
            <person name="Lindquist E.A."/>
            <person name="Lipzen A."/>
            <person name="Lundell T."/>
            <person name="Morin E."/>
            <person name="Murat C."/>
            <person name="Riley R."/>
            <person name="Ohm R."/>
            <person name="Sun H."/>
            <person name="Tunlid A."/>
            <person name="Henrissat B."/>
            <person name="Grigoriev I.V."/>
            <person name="Hibbett D.S."/>
            <person name="Martin F."/>
        </authorList>
    </citation>
    <scope>NUCLEOTIDE SEQUENCE [LARGE SCALE GENOMIC DNA]</scope>
    <source>
        <strain evidence="4 5">SS14</strain>
    </source>
</reference>
<feature type="compositionally biased region" description="Low complexity" evidence="2">
    <location>
        <begin position="69"/>
        <end position="78"/>
    </location>
</feature>
<evidence type="ECO:0000256" key="2">
    <source>
        <dbReference type="SAM" id="MobiDB-lite"/>
    </source>
</evidence>
<proteinExistence type="predicted"/>
<dbReference type="EMBL" id="KN837130">
    <property type="protein sequence ID" value="KIJ42437.1"/>
    <property type="molecule type" value="Genomic_DNA"/>
</dbReference>
<dbReference type="SUPFAM" id="SSF54928">
    <property type="entry name" value="RNA-binding domain, RBD"/>
    <property type="match status" value="1"/>
</dbReference>
<feature type="domain" description="RRM" evidence="3">
    <location>
        <begin position="205"/>
        <end position="280"/>
    </location>
</feature>
<evidence type="ECO:0000313" key="5">
    <source>
        <dbReference type="Proteomes" id="UP000054279"/>
    </source>
</evidence>
<gene>
    <name evidence="4" type="ORF">M422DRAFT_254533</name>
</gene>
<dbReference type="Proteomes" id="UP000054279">
    <property type="component" value="Unassembled WGS sequence"/>
</dbReference>
<feature type="region of interest" description="Disordered" evidence="2">
    <location>
        <begin position="22"/>
        <end position="130"/>
    </location>
</feature>
<dbReference type="SMART" id="SM00360">
    <property type="entry name" value="RRM"/>
    <property type="match status" value="1"/>
</dbReference>
<feature type="compositionally biased region" description="Low complexity" evidence="2">
    <location>
        <begin position="88"/>
        <end position="120"/>
    </location>
</feature>
<keyword evidence="1" id="KW-0694">RNA-binding</keyword>
<evidence type="ECO:0000313" key="4">
    <source>
        <dbReference type="EMBL" id="KIJ42437.1"/>
    </source>
</evidence>
<dbReference type="Gene3D" id="3.30.70.330">
    <property type="match status" value="1"/>
</dbReference>
<feature type="compositionally biased region" description="Low complexity" evidence="2">
    <location>
        <begin position="27"/>
        <end position="44"/>
    </location>
</feature>
<accession>A0A0C9VL74</accession>
<name>A0A0C9VL74_SPHS4</name>
<dbReference type="OrthoDB" id="271725at2759"/>
<feature type="compositionally biased region" description="Polar residues" evidence="2">
    <location>
        <begin position="121"/>
        <end position="130"/>
    </location>
</feature>
<dbReference type="InterPro" id="IPR012677">
    <property type="entry name" value="Nucleotide-bd_a/b_plait_sf"/>
</dbReference>
<dbReference type="InterPro" id="IPR035979">
    <property type="entry name" value="RBD_domain_sf"/>
</dbReference>